<dbReference type="EMBL" id="CM023481">
    <property type="protein sequence ID" value="KAH6945026.1"/>
    <property type="molecule type" value="Genomic_DNA"/>
</dbReference>
<name>A0ACB7TFK3_HYAAI</name>
<sequence length="737" mass="82248">MKLLRVLVLCSVVGSIAVPCACAVAENSSPGLVDKVKAFVGSMLNNQDSGMTQRLLQADISPSCMVGLLKLMRGIRNLDPWVIRMFDASGKYPTGLFQGTLADLGAFDQCVETLVHDDYGNEKIRGQYCNLYIPMTNDTRPVEYVASALRMSHPRIVDFAIATSGTPLVQGARLGICFISDCNEEDIQGVISAMLGDLVDIKVTDCVTNEPKPWTTTEISIVAFLGTIAAVIAASSAFDYYVRKQQIKKGPLQKAFCAFSLEANIQLLLNIENGKESEANTFRFLHGIRILAIYSIVFGHSYTFFDPFAMSRSVNVLHFADTLGFSFIIAGYWGVDVFFFISGFLMVYNIEKLLRTRISRFCIWLVAIIRRHLRTTTPVFFVIMCCYLGPVVASGPNLKPLMERIHYEFSNQWWKILLQVRNAGDRTQQGFLGLLWFISVDFQLFMVAMPTVLLLKRHYWGKVTALGIMGAVCSAIAAWQLHGTKYPPFMMPIISDLSIANSFYYDVYVWPFHHGMCYFGGCMVCVLVQRFREVKISKLKQFSMWCLCATCGLTCLFIKYDWCRGRNPTQEWVTILVSIANNTCCAVFVGWLTFACAAGKGGLVSRLLSWKALVPLSRLSFGVYCIHVPLYYFIFALARERTFMSHFTLVLLSFGVFMLSCMLSFIVFVACEAPVGKLEKQLLMPSNLHSKDPKEYKAPPTNGAACNGATVEKVPKRTGDGQNGVGVVISVVDHSRL</sequence>
<comment type="caution">
    <text evidence="1">The sequence shown here is derived from an EMBL/GenBank/DDBJ whole genome shotgun (WGS) entry which is preliminary data.</text>
</comment>
<organism evidence="1 2">
    <name type="scientific">Hyalomma asiaticum</name>
    <name type="common">Tick</name>
    <dbReference type="NCBI Taxonomy" id="266040"/>
    <lineage>
        <taxon>Eukaryota</taxon>
        <taxon>Metazoa</taxon>
        <taxon>Ecdysozoa</taxon>
        <taxon>Arthropoda</taxon>
        <taxon>Chelicerata</taxon>
        <taxon>Arachnida</taxon>
        <taxon>Acari</taxon>
        <taxon>Parasitiformes</taxon>
        <taxon>Ixodida</taxon>
        <taxon>Ixodoidea</taxon>
        <taxon>Ixodidae</taxon>
        <taxon>Hyalomminae</taxon>
        <taxon>Hyalomma</taxon>
    </lineage>
</organism>
<dbReference type="Proteomes" id="UP000821845">
    <property type="component" value="Chromosome 1"/>
</dbReference>
<accession>A0ACB7TFK3</accession>
<evidence type="ECO:0000313" key="2">
    <source>
        <dbReference type="Proteomes" id="UP000821845"/>
    </source>
</evidence>
<keyword evidence="2" id="KW-1185">Reference proteome</keyword>
<proteinExistence type="predicted"/>
<evidence type="ECO:0000313" key="1">
    <source>
        <dbReference type="EMBL" id="KAH6945026.1"/>
    </source>
</evidence>
<protein>
    <submittedName>
        <fullName evidence="1">Uncharacterized protein</fullName>
    </submittedName>
</protein>
<reference evidence="1" key="1">
    <citation type="submission" date="2020-05" db="EMBL/GenBank/DDBJ databases">
        <title>Large-scale comparative analyses of tick genomes elucidate their genetic diversity and vector capacities.</title>
        <authorList>
            <person name="Jia N."/>
            <person name="Wang J."/>
            <person name="Shi W."/>
            <person name="Du L."/>
            <person name="Sun Y."/>
            <person name="Zhan W."/>
            <person name="Jiang J."/>
            <person name="Wang Q."/>
            <person name="Zhang B."/>
            <person name="Ji P."/>
            <person name="Sakyi L.B."/>
            <person name="Cui X."/>
            <person name="Yuan T."/>
            <person name="Jiang B."/>
            <person name="Yang W."/>
            <person name="Lam T.T.-Y."/>
            <person name="Chang Q."/>
            <person name="Ding S."/>
            <person name="Wang X."/>
            <person name="Zhu J."/>
            <person name="Ruan X."/>
            <person name="Zhao L."/>
            <person name="Wei J."/>
            <person name="Que T."/>
            <person name="Du C."/>
            <person name="Cheng J."/>
            <person name="Dai P."/>
            <person name="Han X."/>
            <person name="Huang E."/>
            <person name="Gao Y."/>
            <person name="Liu J."/>
            <person name="Shao H."/>
            <person name="Ye R."/>
            <person name="Li L."/>
            <person name="Wei W."/>
            <person name="Wang X."/>
            <person name="Wang C."/>
            <person name="Yang T."/>
            <person name="Huo Q."/>
            <person name="Li W."/>
            <person name="Guo W."/>
            <person name="Chen H."/>
            <person name="Zhou L."/>
            <person name="Ni X."/>
            <person name="Tian J."/>
            <person name="Zhou Y."/>
            <person name="Sheng Y."/>
            <person name="Liu T."/>
            <person name="Pan Y."/>
            <person name="Xia L."/>
            <person name="Li J."/>
            <person name="Zhao F."/>
            <person name="Cao W."/>
        </authorList>
    </citation>
    <scope>NUCLEOTIDE SEQUENCE</scope>
    <source>
        <strain evidence="1">Hyas-2018</strain>
    </source>
</reference>
<gene>
    <name evidence="1" type="ORF">HPB50_006753</name>
</gene>